<name>A0A139IUL1_9PEZI</name>
<dbReference type="EMBL" id="LFZO01000008">
    <property type="protein sequence ID" value="KXT18312.1"/>
    <property type="molecule type" value="Genomic_DNA"/>
</dbReference>
<dbReference type="STRING" id="113226.A0A139IUL1"/>
<dbReference type="InterPro" id="IPR043129">
    <property type="entry name" value="ATPase_NBD"/>
</dbReference>
<reference evidence="1 2" key="1">
    <citation type="submission" date="2015-07" db="EMBL/GenBank/DDBJ databases">
        <title>Comparative genomics of the Sigatoka disease complex on banana suggests a link between parallel evolutionary changes in Pseudocercospora fijiensis and Pseudocercospora eumusae and increased virulence on the banana host.</title>
        <authorList>
            <person name="Chang T.-C."/>
            <person name="Salvucci A."/>
            <person name="Crous P.W."/>
            <person name="Stergiopoulos I."/>
        </authorList>
    </citation>
    <scope>NUCLEOTIDE SEQUENCE [LARGE SCALE GENOMIC DNA]</scope>
    <source>
        <strain evidence="1 2">CBS 116634</strain>
    </source>
</reference>
<dbReference type="PANTHER" id="PTHR42749:SF1">
    <property type="entry name" value="CELL SHAPE-DETERMINING PROTEIN MREB"/>
    <property type="match status" value="1"/>
</dbReference>
<gene>
    <name evidence="1" type="ORF">AC579_958</name>
</gene>
<comment type="caution">
    <text evidence="1">The sequence shown here is derived from an EMBL/GenBank/DDBJ whole genome shotgun (WGS) entry which is preliminary data.</text>
</comment>
<proteinExistence type="predicted"/>
<organism evidence="1 2">
    <name type="scientific">Pseudocercospora musae</name>
    <dbReference type="NCBI Taxonomy" id="113226"/>
    <lineage>
        <taxon>Eukaryota</taxon>
        <taxon>Fungi</taxon>
        <taxon>Dikarya</taxon>
        <taxon>Ascomycota</taxon>
        <taxon>Pezizomycotina</taxon>
        <taxon>Dothideomycetes</taxon>
        <taxon>Dothideomycetidae</taxon>
        <taxon>Mycosphaerellales</taxon>
        <taxon>Mycosphaerellaceae</taxon>
        <taxon>Pseudocercospora</taxon>
    </lineage>
</organism>
<dbReference type="Proteomes" id="UP000073492">
    <property type="component" value="Unassembled WGS sequence"/>
</dbReference>
<accession>A0A139IUL1</accession>
<dbReference type="SUPFAM" id="SSF53067">
    <property type="entry name" value="Actin-like ATPase domain"/>
    <property type="match status" value="1"/>
</dbReference>
<dbReference type="OrthoDB" id="2394218at2759"/>
<sequence length="596" mass="68028">MHSTWQPDIIVGVDFGMTCTGVAYSAAPEWPEPKTIQRWPGKLGHELRNKVDTAIAYDLKSGQLENWGFLCNPDDETCEFNELFKLYLDPNYEDPTGIAPSIEQAQGWFRDYMNCLHKYINRHFDETIPRFEIKRIEYVFRHVNHAGFGQKTKERAIIYLTEAEAAAVYSTRKMEQDEVFLVCDAGGGTTDLNVLKVLSTARTGVALDPLSWTEGNAVGSTLIDYKARKVLVDRLRPIQDHLPGHVDTTVANMVDDQFRTFKCSFGVEGMNIPKLFMPIPGLAPNLDFFEVGIESSKLVMTTDELRSIFDEQLEKMFGLIDQQLQIVQNTHPREHISYLVLSGGFGSSPYVQRRARARYENGSEVPFRNCQSMRVLLATEPQLAVCHGLVMARTQTIRGGAEIYGKKCAPVSFGILCRERYDPQKHIMDDVIGDEYQPDVKWALNQISWIIRQGEVVDTSEGIRQNYRHKLNYSRSDQPQHATILMSSLPPNQLPHSLKRGGCKSVCQIEFVVAKDHLKLKNRHWYNTKPKYYRAEYEVRALVGTGLRFQIWGKDGLLSKDHEEIEVRWQPVEGTAVALRQSRQIQARGDGIYQFQ</sequence>
<evidence type="ECO:0000313" key="2">
    <source>
        <dbReference type="Proteomes" id="UP000073492"/>
    </source>
</evidence>
<dbReference type="AlphaFoldDB" id="A0A139IUL1"/>
<protein>
    <submittedName>
        <fullName evidence="1">Uncharacterized protein</fullName>
    </submittedName>
</protein>
<keyword evidence="2" id="KW-1185">Reference proteome</keyword>
<dbReference type="Gene3D" id="3.90.640.10">
    <property type="entry name" value="Actin, Chain A, domain 4"/>
    <property type="match status" value="1"/>
</dbReference>
<dbReference type="Gene3D" id="3.30.420.40">
    <property type="match status" value="2"/>
</dbReference>
<evidence type="ECO:0000313" key="1">
    <source>
        <dbReference type="EMBL" id="KXT18312.1"/>
    </source>
</evidence>
<dbReference type="PANTHER" id="PTHR42749">
    <property type="entry name" value="CELL SHAPE-DETERMINING PROTEIN MREB"/>
    <property type="match status" value="1"/>
</dbReference>
<dbReference type="CDD" id="cd10170">
    <property type="entry name" value="ASKHA_NBD_HSP70"/>
    <property type="match status" value="1"/>
</dbReference>